<gene>
    <name evidence="7" type="primary">rbsC_1</name>
    <name evidence="7" type="ORF">SDC9_10232</name>
</gene>
<feature type="transmembrane region" description="Helical" evidence="6">
    <location>
        <begin position="126"/>
        <end position="146"/>
    </location>
</feature>
<dbReference type="PANTHER" id="PTHR32196">
    <property type="entry name" value="ABC TRANSPORTER PERMEASE PROTEIN YPHD-RELATED-RELATED"/>
    <property type="match status" value="1"/>
</dbReference>
<evidence type="ECO:0000256" key="6">
    <source>
        <dbReference type="SAM" id="Phobius"/>
    </source>
</evidence>
<evidence type="ECO:0000256" key="3">
    <source>
        <dbReference type="ARBA" id="ARBA00022692"/>
    </source>
</evidence>
<keyword evidence="4 6" id="KW-1133">Transmembrane helix</keyword>
<feature type="transmembrane region" description="Helical" evidence="6">
    <location>
        <begin position="216"/>
        <end position="238"/>
    </location>
</feature>
<comment type="subcellular location">
    <subcellularLocation>
        <location evidence="1">Cell membrane</location>
        <topology evidence="1">Multi-pass membrane protein</topology>
    </subcellularLocation>
</comment>
<organism evidence="7">
    <name type="scientific">bioreactor metagenome</name>
    <dbReference type="NCBI Taxonomy" id="1076179"/>
    <lineage>
        <taxon>unclassified sequences</taxon>
        <taxon>metagenomes</taxon>
        <taxon>ecological metagenomes</taxon>
    </lineage>
</organism>
<keyword evidence="3 6" id="KW-0812">Transmembrane</keyword>
<accession>A0A644TDQ2</accession>
<dbReference type="GO" id="GO:0022857">
    <property type="term" value="F:transmembrane transporter activity"/>
    <property type="evidence" value="ECO:0007669"/>
    <property type="project" value="InterPro"/>
</dbReference>
<evidence type="ECO:0000256" key="5">
    <source>
        <dbReference type="ARBA" id="ARBA00023136"/>
    </source>
</evidence>
<dbReference type="CDD" id="cd06579">
    <property type="entry name" value="TM_PBP1_transp_AraH_like"/>
    <property type="match status" value="1"/>
</dbReference>
<feature type="transmembrane region" description="Helical" evidence="6">
    <location>
        <begin position="20"/>
        <end position="39"/>
    </location>
</feature>
<evidence type="ECO:0000256" key="2">
    <source>
        <dbReference type="ARBA" id="ARBA00022475"/>
    </source>
</evidence>
<protein>
    <submittedName>
        <fullName evidence="7">Ribose import permease protein RbsC</fullName>
    </submittedName>
</protein>
<keyword evidence="2" id="KW-1003">Cell membrane</keyword>
<reference evidence="7" key="1">
    <citation type="submission" date="2019-08" db="EMBL/GenBank/DDBJ databases">
        <authorList>
            <person name="Kucharzyk K."/>
            <person name="Murdoch R.W."/>
            <person name="Higgins S."/>
            <person name="Loffler F."/>
        </authorList>
    </citation>
    <scope>NUCLEOTIDE SEQUENCE</scope>
</reference>
<dbReference type="InterPro" id="IPR001851">
    <property type="entry name" value="ABC_transp_permease"/>
</dbReference>
<dbReference type="GO" id="GO:0005886">
    <property type="term" value="C:plasma membrane"/>
    <property type="evidence" value="ECO:0007669"/>
    <property type="project" value="UniProtKB-SubCell"/>
</dbReference>
<feature type="transmembrane region" description="Helical" evidence="6">
    <location>
        <begin position="259"/>
        <end position="286"/>
    </location>
</feature>
<feature type="transmembrane region" description="Helical" evidence="6">
    <location>
        <begin position="59"/>
        <end position="92"/>
    </location>
</feature>
<dbReference type="EMBL" id="VSSQ01000025">
    <property type="protein sequence ID" value="MPL64577.1"/>
    <property type="molecule type" value="Genomic_DNA"/>
</dbReference>
<name>A0A644TDQ2_9ZZZZ</name>
<keyword evidence="5 6" id="KW-0472">Membrane</keyword>
<evidence type="ECO:0000313" key="7">
    <source>
        <dbReference type="EMBL" id="MPL64577.1"/>
    </source>
</evidence>
<feature type="transmembrane region" description="Helical" evidence="6">
    <location>
        <begin position="298"/>
        <end position="317"/>
    </location>
</feature>
<feature type="transmembrane region" description="Helical" evidence="6">
    <location>
        <begin position="99"/>
        <end position="120"/>
    </location>
</feature>
<comment type="caution">
    <text evidence="7">The sequence shown here is derived from an EMBL/GenBank/DDBJ whole genome shotgun (WGS) entry which is preliminary data.</text>
</comment>
<sequence length="323" mass="33951">MSETIANIKSSKARHYKEIVKRYGLLISFFVLSLGISFLTPNFLSAKNLMNILRQSTIVGIMAIGTTFVIIGGGFDISVGSTLALSAALALGLQSSMHWALAALLAVLAGVLIGAVNGFLAAKIHIVPMIATLGTSTIIRGLVYLYTKGYPINGQVPQFEVIGSGYLWGIPVPVIIMVVLVALFQFVLSKTQLGRYCCAVGGNKEATRLAGVSVDFYHMMTFIIGGLMAAISGVVYAARLSSATPLAGQNYDMDAIAAVVIGGTSVSGGEGTVLGAMIGVLLLTVVTNAFNLLGVPVFIQYVIKGLIILVVVGIDSYTKKRPR</sequence>
<dbReference type="AlphaFoldDB" id="A0A644TDQ2"/>
<dbReference type="Pfam" id="PF02653">
    <property type="entry name" value="BPD_transp_2"/>
    <property type="match status" value="1"/>
</dbReference>
<evidence type="ECO:0000256" key="1">
    <source>
        <dbReference type="ARBA" id="ARBA00004651"/>
    </source>
</evidence>
<proteinExistence type="predicted"/>
<feature type="transmembrane region" description="Helical" evidence="6">
    <location>
        <begin position="166"/>
        <end position="186"/>
    </location>
</feature>
<evidence type="ECO:0000256" key="4">
    <source>
        <dbReference type="ARBA" id="ARBA00022989"/>
    </source>
</evidence>